<comment type="caution">
    <text evidence="1">The sequence shown here is derived from an EMBL/GenBank/DDBJ whole genome shotgun (WGS) entry which is preliminary data.</text>
</comment>
<organism evidence="1 2">
    <name type="scientific">Marinobacter confluentis</name>
    <dbReference type="NCBI Taxonomy" id="1697557"/>
    <lineage>
        <taxon>Bacteria</taxon>
        <taxon>Pseudomonadati</taxon>
        <taxon>Pseudomonadota</taxon>
        <taxon>Gammaproteobacteria</taxon>
        <taxon>Pseudomonadales</taxon>
        <taxon>Marinobacteraceae</taxon>
        <taxon>Marinobacter</taxon>
    </lineage>
</organism>
<protein>
    <submittedName>
        <fullName evidence="1">Uncharacterized protein</fullName>
    </submittedName>
</protein>
<name>A0A4Z1CHW3_9GAMM</name>
<reference evidence="1 2" key="1">
    <citation type="submission" date="2019-04" db="EMBL/GenBank/DDBJ databases">
        <authorList>
            <person name="Park S."/>
            <person name="Yoon J.-H."/>
        </authorList>
    </citation>
    <scope>NUCLEOTIDE SEQUENCE [LARGE SCALE GENOMIC DNA]</scope>
    <source>
        <strain evidence="1 2">HJM-18</strain>
    </source>
</reference>
<gene>
    <name evidence="1" type="ORF">E5Q11_08460</name>
</gene>
<evidence type="ECO:0000313" key="1">
    <source>
        <dbReference type="EMBL" id="TGN40302.1"/>
    </source>
</evidence>
<dbReference type="Proteomes" id="UP000298325">
    <property type="component" value="Unassembled WGS sequence"/>
</dbReference>
<accession>A0A4Z1CHW3</accession>
<dbReference type="AlphaFoldDB" id="A0A4Z1CHW3"/>
<proteinExistence type="predicted"/>
<keyword evidence="2" id="KW-1185">Reference proteome</keyword>
<sequence>MRCLNNSRPPRGRRYVNLLAVPAILVWAAVAHGHGEGSGEDKGTVHAVLDPLPPELSELRVQLRRTLAPQLLVANPTGKSLVVEDETGRPFLRIGPDHAEGDLGAAAFHRTNALMAPGAIPAEASEDPRWAVVEATPNWGWFDLRLRTDSVDVPDQVVDSGKTASIGTWSLPVQFGDTVSMISGHFEYRPDANGMIQANVADLGALQGKAMVRAMPGSSRPGLFLSYYGDSPLTLMGEQDEPFLRFSQQGVEANRNSPTWATVAPAGAPSYVGNDNGSEVLWARISGGSSYGWIEPRTSYSGRVENPSQPGLVKRWQIPIQIGDSRSQIQGKSEWFPIEPEADKGH</sequence>
<dbReference type="EMBL" id="SRPF01000002">
    <property type="protein sequence ID" value="TGN40302.1"/>
    <property type="molecule type" value="Genomic_DNA"/>
</dbReference>
<dbReference type="OrthoDB" id="6075581at2"/>
<evidence type="ECO:0000313" key="2">
    <source>
        <dbReference type="Proteomes" id="UP000298325"/>
    </source>
</evidence>